<protein>
    <submittedName>
        <fullName evidence="1">Asparaginase</fullName>
    </submittedName>
</protein>
<dbReference type="Proteomes" id="UP000504882">
    <property type="component" value="Unassembled WGS sequence"/>
</dbReference>
<evidence type="ECO:0000313" key="1">
    <source>
        <dbReference type="EMBL" id="TDE88350.1"/>
    </source>
</evidence>
<dbReference type="Pfam" id="PF06089">
    <property type="entry name" value="Asparaginase_II"/>
    <property type="match status" value="1"/>
</dbReference>
<dbReference type="PANTHER" id="PTHR42110:SF1">
    <property type="entry name" value="L-ASPARAGINASE, PUTATIVE (AFU_ORTHOLOGUE AFUA_3G11890)-RELATED"/>
    <property type="match status" value="1"/>
</dbReference>
<evidence type="ECO:0000313" key="2">
    <source>
        <dbReference type="Proteomes" id="UP000504882"/>
    </source>
</evidence>
<gene>
    <name evidence="1" type="ORF">EXU48_23475</name>
</gene>
<proteinExistence type="predicted"/>
<accession>A0ABY2E1Q7</accession>
<name>A0ABY2E1Q7_9MICO</name>
<organism evidence="1 2">
    <name type="scientific">Occultella glacieicola</name>
    <dbReference type="NCBI Taxonomy" id="2518684"/>
    <lineage>
        <taxon>Bacteria</taxon>
        <taxon>Bacillati</taxon>
        <taxon>Actinomycetota</taxon>
        <taxon>Actinomycetes</taxon>
        <taxon>Micrococcales</taxon>
        <taxon>Ruaniaceae</taxon>
        <taxon>Occultella</taxon>
    </lineage>
</organism>
<reference evidence="1 2" key="1">
    <citation type="submission" date="2019-03" db="EMBL/GenBank/DDBJ databases">
        <title>Genomic features of bacteria from cold environments.</title>
        <authorList>
            <person name="Shen L."/>
        </authorList>
    </citation>
    <scope>NUCLEOTIDE SEQUENCE [LARGE SCALE GENOMIC DNA]</scope>
    <source>
        <strain evidence="2">T3246-1</strain>
    </source>
</reference>
<sequence length="306" mass="30962">MVESVHAGHLVALDADDDVVLALGDPEQEIYPRSAIKPVQAVAMLRAGLDVTDEQLALVCASHYGEPRHLDVAASILARAGLTEADLGNPASLPWREETAHAWIAAGTPPSRLAHNCSGKHAGMLATSRAAGWPNDTYLDPEHPLQQAIAAGIADLTGVDPAHVAVDGCGAPQFSTTVSGLARAFARIASAPAGPEARVRDAMAGHPWLVGGTGRDATEAMTAVPGLIAKDGADGVYAAALPDGRALAFKVSDGGGRARAAILAAALRVLGVEGAWAWARVPVLGGGAPAGSVRPAFGADVPPGLG</sequence>
<dbReference type="InterPro" id="IPR012338">
    <property type="entry name" value="Beta-lactam/transpept-like"/>
</dbReference>
<dbReference type="SUPFAM" id="SSF56601">
    <property type="entry name" value="beta-lactamase/transpeptidase-like"/>
    <property type="match status" value="1"/>
</dbReference>
<keyword evidence="2" id="KW-1185">Reference proteome</keyword>
<dbReference type="InterPro" id="IPR010349">
    <property type="entry name" value="Asparaginase_II"/>
</dbReference>
<dbReference type="PANTHER" id="PTHR42110">
    <property type="entry name" value="L-ASPARAGINASE, PUTATIVE (AFU_ORTHOLOGUE AFUA_3G11890)-RELATED"/>
    <property type="match status" value="1"/>
</dbReference>
<comment type="caution">
    <text evidence="1">The sequence shown here is derived from an EMBL/GenBank/DDBJ whole genome shotgun (WGS) entry which is preliminary data.</text>
</comment>
<dbReference type="EMBL" id="SMNA01000018">
    <property type="protein sequence ID" value="TDE88350.1"/>
    <property type="molecule type" value="Genomic_DNA"/>
</dbReference>